<proteinExistence type="predicted"/>
<keyword evidence="2" id="KW-0812">Transmembrane</keyword>
<name>A0A8G2FW18_PICTO</name>
<feature type="domain" description="CARDB" evidence="3">
    <location>
        <begin position="344"/>
        <end position="425"/>
    </location>
</feature>
<gene>
    <name evidence="4" type="ORF">SAMN02745355_0391</name>
</gene>
<dbReference type="Proteomes" id="UP000192315">
    <property type="component" value="Unassembled WGS sequence"/>
</dbReference>
<keyword evidence="5" id="KW-1185">Reference proteome</keyword>
<comment type="caution">
    <text evidence="4">The sequence shown here is derived from an EMBL/GenBank/DDBJ whole genome shotgun (WGS) entry which is preliminary data.</text>
</comment>
<dbReference type="RefSeq" id="WP_084272453.1">
    <property type="nucleotide sequence ID" value="NZ_FWYE01000001.1"/>
</dbReference>
<evidence type="ECO:0000313" key="4">
    <source>
        <dbReference type="EMBL" id="SMD30506.1"/>
    </source>
</evidence>
<keyword evidence="2" id="KW-1133">Transmembrane helix</keyword>
<dbReference type="AlphaFoldDB" id="A0A8G2FW18"/>
<dbReference type="Pfam" id="PF07705">
    <property type="entry name" value="CARDB"/>
    <property type="match status" value="1"/>
</dbReference>
<feature type="compositionally biased region" description="Polar residues" evidence="1">
    <location>
        <begin position="491"/>
        <end position="506"/>
    </location>
</feature>
<organism evidence="4 5">
    <name type="scientific">Picrophilus torridus (strain ATCC 700027 / DSM 9790 / JCM 10055 / NBRC 100828 / KAW 2/3)</name>
    <dbReference type="NCBI Taxonomy" id="1122961"/>
    <lineage>
        <taxon>Archaea</taxon>
        <taxon>Methanobacteriati</taxon>
        <taxon>Thermoplasmatota</taxon>
        <taxon>Thermoplasmata</taxon>
        <taxon>Thermoplasmatales</taxon>
        <taxon>Picrophilaceae</taxon>
        <taxon>Picrophilus</taxon>
    </lineage>
</organism>
<accession>A0A8G2FW18</accession>
<dbReference type="Gene3D" id="2.60.40.10">
    <property type="entry name" value="Immunoglobulins"/>
    <property type="match status" value="1"/>
</dbReference>
<reference evidence="4 5" key="1">
    <citation type="submission" date="2017-04" db="EMBL/GenBank/DDBJ databases">
        <authorList>
            <person name="Varghese N."/>
            <person name="Submissions S."/>
        </authorList>
    </citation>
    <scope>NUCLEOTIDE SEQUENCE [LARGE SCALE GENOMIC DNA]</scope>
    <source>
        <strain evidence="4 5">DSM 9789</strain>
    </source>
</reference>
<dbReference type="InterPro" id="IPR013783">
    <property type="entry name" value="Ig-like_fold"/>
</dbReference>
<evidence type="ECO:0000259" key="3">
    <source>
        <dbReference type="Pfam" id="PF07705"/>
    </source>
</evidence>
<sequence>MNKTRRGIIVAVTLLMVLSTFAFVSQADSGSAFVPANVDLYWHGMEFNNYIINSTPENATLVVPQKNVYFNVSNAYYPDYKDVVFAWYLNGVKLNETSYNISINFSNMAGKNIVNVSANGANTTFIVYVIPSNIRPSLSYKVYQNSHEISLSNGKYYVKQNEPVNINASGHLKYDNINVPVFYKWYVNSTLKISQYLNYTFKNAFKNYTVYLNGTSETGNYKNISITFYVNDTTAPRTIFNIYYQNGTKTNLLPYDEYIILSGNKSYDRYFGHDLRYRWSFLYKSNGTVLPSSLYNIKSGNLTSQYLIVKFMTLSPLNISLKTTNPLNLSSYYNESYTPYVSEPYLVVQSIYIPRELAEGVTGTIYVNVTNRGSSTASSFTLEAVLDGKTYYHFYSLSIAPGAYANVSFKIKPPQAGSPLIQFKALNKNEPASLESLGALTTRIHVKTDPYYIYIATGAVVLALFVIGIVLYEIDRRSRVELPARSDKNVNKSPTRGVTRSSKQRR</sequence>
<evidence type="ECO:0000256" key="2">
    <source>
        <dbReference type="SAM" id="Phobius"/>
    </source>
</evidence>
<keyword evidence="2" id="KW-0472">Membrane</keyword>
<evidence type="ECO:0000256" key="1">
    <source>
        <dbReference type="SAM" id="MobiDB-lite"/>
    </source>
</evidence>
<dbReference type="EMBL" id="FWYE01000001">
    <property type="protein sequence ID" value="SMD30506.1"/>
    <property type="molecule type" value="Genomic_DNA"/>
</dbReference>
<feature type="region of interest" description="Disordered" evidence="1">
    <location>
        <begin position="485"/>
        <end position="506"/>
    </location>
</feature>
<evidence type="ECO:0000313" key="5">
    <source>
        <dbReference type="Proteomes" id="UP000192315"/>
    </source>
</evidence>
<dbReference type="InterPro" id="IPR011635">
    <property type="entry name" value="CARDB"/>
</dbReference>
<protein>
    <submittedName>
        <fullName evidence="4">CARDB protein</fullName>
    </submittedName>
</protein>
<feature type="transmembrane region" description="Helical" evidence="2">
    <location>
        <begin position="451"/>
        <end position="472"/>
    </location>
</feature>